<dbReference type="GO" id="GO:0032543">
    <property type="term" value="P:mitochondrial translation"/>
    <property type="evidence" value="ECO:0007669"/>
    <property type="project" value="TreeGrafter"/>
</dbReference>
<evidence type="ECO:0000256" key="8">
    <source>
        <dbReference type="ARBA" id="ARBA00030520"/>
    </source>
</evidence>
<dbReference type="InterPro" id="IPR013155">
    <property type="entry name" value="M/V/L/I-tRNA-synth_anticd-bd"/>
</dbReference>
<dbReference type="GO" id="GO:0005524">
    <property type="term" value="F:ATP binding"/>
    <property type="evidence" value="ECO:0007669"/>
    <property type="project" value="UniProtKB-KW"/>
</dbReference>
<comment type="catalytic activity">
    <reaction evidence="9">
        <text>tRNA(Leu) + L-leucine + ATP = L-leucyl-tRNA(Leu) + AMP + diphosphate</text>
        <dbReference type="Rhea" id="RHEA:11688"/>
        <dbReference type="Rhea" id="RHEA-COMP:9613"/>
        <dbReference type="Rhea" id="RHEA-COMP:9622"/>
        <dbReference type="ChEBI" id="CHEBI:30616"/>
        <dbReference type="ChEBI" id="CHEBI:33019"/>
        <dbReference type="ChEBI" id="CHEBI:57427"/>
        <dbReference type="ChEBI" id="CHEBI:78442"/>
        <dbReference type="ChEBI" id="CHEBI:78494"/>
        <dbReference type="ChEBI" id="CHEBI:456215"/>
        <dbReference type="EC" id="6.1.1.4"/>
    </reaction>
</comment>
<evidence type="ECO:0000256" key="5">
    <source>
        <dbReference type="ARBA" id="ARBA00022840"/>
    </source>
</evidence>
<comment type="caution">
    <text evidence="13">The sequence shown here is derived from an EMBL/GenBank/DDBJ whole genome shotgun (WGS) entry which is preliminary data.</text>
</comment>
<evidence type="ECO:0000256" key="10">
    <source>
        <dbReference type="RuleBase" id="RU363035"/>
    </source>
</evidence>
<dbReference type="PANTHER" id="PTHR43740">
    <property type="entry name" value="LEUCYL-TRNA SYNTHETASE"/>
    <property type="match status" value="1"/>
</dbReference>
<gene>
    <name evidence="13" type="primary">Lars2</name>
    <name evidence="13" type="ORF">Bhyg_02645</name>
</gene>
<dbReference type="InterPro" id="IPR009080">
    <property type="entry name" value="tRNAsynth_Ia_anticodon-bd"/>
</dbReference>
<dbReference type="Proteomes" id="UP001151699">
    <property type="component" value="Chromosome A"/>
</dbReference>
<organism evidence="13 14">
    <name type="scientific">Pseudolycoriella hygida</name>
    <dbReference type="NCBI Taxonomy" id="35572"/>
    <lineage>
        <taxon>Eukaryota</taxon>
        <taxon>Metazoa</taxon>
        <taxon>Ecdysozoa</taxon>
        <taxon>Arthropoda</taxon>
        <taxon>Hexapoda</taxon>
        <taxon>Insecta</taxon>
        <taxon>Pterygota</taxon>
        <taxon>Neoptera</taxon>
        <taxon>Endopterygota</taxon>
        <taxon>Diptera</taxon>
        <taxon>Nematocera</taxon>
        <taxon>Sciaroidea</taxon>
        <taxon>Sciaridae</taxon>
        <taxon>Pseudolycoriella</taxon>
    </lineage>
</organism>
<evidence type="ECO:0000256" key="7">
    <source>
        <dbReference type="ARBA" id="ARBA00023146"/>
    </source>
</evidence>
<dbReference type="InterPro" id="IPR014729">
    <property type="entry name" value="Rossmann-like_a/b/a_fold"/>
</dbReference>
<keyword evidence="4 10" id="KW-0547">Nucleotide-binding</keyword>
<dbReference type="Pfam" id="PF00133">
    <property type="entry name" value="tRNA-synt_1"/>
    <property type="match status" value="2"/>
</dbReference>
<dbReference type="EC" id="6.1.1.4" evidence="2"/>
<dbReference type="InterPro" id="IPR009008">
    <property type="entry name" value="Val/Leu/Ile-tRNA-synth_edit"/>
</dbReference>
<keyword evidence="6 10" id="KW-0648">Protein biosynthesis</keyword>
<evidence type="ECO:0000313" key="13">
    <source>
        <dbReference type="EMBL" id="KAJ6647423.1"/>
    </source>
</evidence>
<reference evidence="13" key="1">
    <citation type="submission" date="2022-07" db="EMBL/GenBank/DDBJ databases">
        <authorList>
            <person name="Trinca V."/>
            <person name="Uliana J.V.C."/>
            <person name="Torres T.T."/>
            <person name="Ward R.J."/>
            <person name="Monesi N."/>
        </authorList>
    </citation>
    <scope>NUCLEOTIDE SEQUENCE</scope>
    <source>
        <strain evidence="13">HSMRA1968</strain>
        <tissue evidence="13">Whole embryos</tissue>
    </source>
</reference>
<evidence type="ECO:0000259" key="12">
    <source>
        <dbReference type="Pfam" id="PF08264"/>
    </source>
</evidence>
<dbReference type="SUPFAM" id="SSF47323">
    <property type="entry name" value="Anticodon-binding domain of a subclass of class I aminoacyl-tRNA synthetases"/>
    <property type="match status" value="1"/>
</dbReference>
<feature type="domain" description="Methionyl/Valyl/Leucyl/Isoleucyl-tRNA synthetase anticodon-binding" evidence="12">
    <location>
        <begin position="730"/>
        <end position="802"/>
    </location>
</feature>
<proteinExistence type="inferred from homology"/>
<dbReference type="InterPro" id="IPR002302">
    <property type="entry name" value="Leu-tRNA-ligase"/>
</dbReference>
<sequence>MLISKSRVAIKNCNGTFLSYVRNATVGFTHFKEEELTPELKRNIELHWRNKLVEKPFDSSNVDNKFYVLSMFPYPSGKLHMGHVRVYAISDAMARYYRMNGKNVLHPMGWDAFGLPAENAANQLNIPAAEWTKQNIAQMKEQLISLGCSFDWDRELSTCDPSYYKWTQISVSKTGESHILYREQLLSLQLCFPSMPKALVNWDPIDKTVLANEQVDEEGHSWRSGAKVEKKLLRQWFIKATEFSKALYDGLSSPHLEDWQDIVKLQKHWIGECDGFTFDLPTDSGDILNVWTDVPEHFENAAFVAISRENDLNKDKISGGLLNIRIKNPFNGKTLPIVVTDEVKYPPYCDTYLGLPSVNESDKEFALRHQIQVPSEVKTDNEEEMRQKILSKAHSLKIGGYASSSKLKDWLISRQRSWGTPIPIIHCGDCGAVPVKECDLPILHSQISDASQLKATCPKCKNPNAHRESDTMDTFVDSSWYFLRYLDSKNGQEMFDKRMAKCMPVDLYIGGKEHAVLHLYYARFMNHFLHRIGLVPEPEPFKRLLVQGMVMGQSYRVKETGKYLKECDVKIDENTKTAVELSTGQPVVMEWEKMSKSKLNGVDPADAFEELSVDSVRLIILGDVAPRSNRNWSSATFPGILDWQRRIWLTLHQFYKIRSDDGIKKRDINDATFRQIEDMLAQSRNHIIAGVTYNYKYAQQLSVAVTKKQALTKSIRRAPKEVIKYGGEYERALASLIIMIAPMAPHFASELWSQFIRVPNRINASSSEINWDLDVLEQSWPKVDENHALDLKVKFDGNKKAVSALKFTHNEFMKIDSQLALKYAMETPEVKAYLSDKKFLRSNYVYHDFCHGSLLIQAKKLKGENLSETFKILIHSQAIKYFFGLLTAESMEVKLTRLGELFRSGEIGQMV</sequence>
<name>A0A9Q0S7Y7_9DIPT</name>
<dbReference type="CDD" id="cd00812">
    <property type="entry name" value="LeuRS_core"/>
    <property type="match status" value="1"/>
</dbReference>
<feature type="domain" description="Aminoacyl-tRNA synthetase class Ia" evidence="11">
    <location>
        <begin position="406"/>
        <end position="553"/>
    </location>
</feature>
<dbReference type="InterPro" id="IPR002300">
    <property type="entry name" value="aa-tRNA-synth_Ia"/>
</dbReference>
<feature type="domain" description="Aminoacyl-tRNA synthetase class Ia" evidence="11">
    <location>
        <begin position="54"/>
        <end position="253"/>
    </location>
</feature>
<dbReference type="AlphaFoldDB" id="A0A9Q0S7Y7"/>
<evidence type="ECO:0000256" key="6">
    <source>
        <dbReference type="ARBA" id="ARBA00022917"/>
    </source>
</evidence>
<dbReference type="PROSITE" id="PS00178">
    <property type="entry name" value="AA_TRNA_LIGASE_I"/>
    <property type="match status" value="1"/>
</dbReference>
<dbReference type="Gene3D" id="3.40.50.620">
    <property type="entry name" value="HUPs"/>
    <property type="match status" value="2"/>
</dbReference>
<dbReference type="GO" id="GO:0004823">
    <property type="term" value="F:leucine-tRNA ligase activity"/>
    <property type="evidence" value="ECO:0007669"/>
    <property type="project" value="UniProtKB-EC"/>
</dbReference>
<dbReference type="OrthoDB" id="15954at2759"/>
<evidence type="ECO:0000313" key="14">
    <source>
        <dbReference type="Proteomes" id="UP001151699"/>
    </source>
</evidence>
<dbReference type="PRINTS" id="PR00985">
    <property type="entry name" value="TRNASYNTHLEU"/>
</dbReference>
<evidence type="ECO:0000256" key="2">
    <source>
        <dbReference type="ARBA" id="ARBA00013164"/>
    </source>
</evidence>
<keyword evidence="3 10" id="KW-0436">Ligase</keyword>
<dbReference type="GO" id="GO:0006429">
    <property type="term" value="P:leucyl-tRNA aminoacylation"/>
    <property type="evidence" value="ECO:0007669"/>
    <property type="project" value="InterPro"/>
</dbReference>
<evidence type="ECO:0000256" key="4">
    <source>
        <dbReference type="ARBA" id="ARBA00022741"/>
    </source>
</evidence>
<comment type="similarity">
    <text evidence="1 10">Belongs to the class-I aminoacyl-tRNA synthetase family.</text>
</comment>
<protein>
    <recommendedName>
        <fullName evidence="2">leucine--tRNA ligase</fullName>
        <ecNumber evidence="2">6.1.1.4</ecNumber>
    </recommendedName>
    <alternativeName>
        <fullName evidence="8">Leucyl-tRNA synthetase</fullName>
    </alternativeName>
</protein>
<dbReference type="Gene3D" id="2.20.28.290">
    <property type="match status" value="1"/>
</dbReference>
<keyword evidence="5 10" id="KW-0067">ATP-binding</keyword>
<evidence type="ECO:0000259" key="11">
    <source>
        <dbReference type="Pfam" id="PF00133"/>
    </source>
</evidence>
<dbReference type="Gene3D" id="1.10.730.10">
    <property type="entry name" value="Isoleucyl-tRNA Synthetase, Domain 1"/>
    <property type="match status" value="1"/>
</dbReference>
<dbReference type="Pfam" id="PF08264">
    <property type="entry name" value="Anticodon_1"/>
    <property type="match status" value="1"/>
</dbReference>
<keyword evidence="14" id="KW-1185">Reference proteome</keyword>
<keyword evidence="7 10" id="KW-0030">Aminoacyl-tRNA synthetase</keyword>
<dbReference type="GO" id="GO:0002161">
    <property type="term" value="F:aminoacyl-tRNA deacylase activity"/>
    <property type="evidence" value="ECO:0007669"/>
    <property type="project" value="InterPro"/>
</dbReference>
<dbReference type="GO" id="GO:0005739">
    <property type="term" value="C:mitochondrion"/>
    <property type="evidence" value="ECO:0007669"/>
    <property type="project" value="TreeGrafter"/>
</dbReference>
<dbReference type="SUPFAM" id="SSF52374">
    <property type="entry name" value="Nucleotidylyl transferase"/>
    <property type="match status" value="1"/>
</dbReference>
<accession>A0A9Q0S7Y7</accession>
<evidence type="ECO:0000256" key="3">
    <source>
        <dbReference type="ARBA" id="ARBA00022598"/>
    </source>
</evidence>
<dbReference type="InterPro" id="IPR001412">
    <property type="entry name" value="aa-tRNA-synth_I_CS"/>
</dbReference>
<evidence type="ECO:0000256" key="9">
    <source>
        <dbReference type="ARBA" id="ARBA00047469"/>
    </source>
</evidence>
<evidence type="ECO:0000256" key="1">
    <source>
        <dbReference type="ARBA" id="ARBA00005594"/>
    </source>
</evidence>
<dbReference type="PANTHER" id="PTHR43740:SF2">
    <property type="entry name" value="LEUCINE--TRNA LIGASE, MITOCHONDRIAL"/>
    <property type="match status" value="1"/>
</dbReference>
<dbReference type="SUPFAM" id="SSF50677">
    <property type="entry name" value="ValRS/IleRS/LeuRS editing domain"/>
    <property type="match status" value="1"/>
</dbReference>
<dbReference type="EMBL" id="WJQU01000001">
    <property type="protein sequence ID" value="KAJ6647423.1"/>
    <property type="molecule type" value="Genomic_DNA"/>
</dbReference>